<sequence length="114" mass="12675">CCSDIHGSKATINNILESANSHRFGNISMSQRSAENTDSRERHAFFAANTAHIKLTSHAAQDGDKDREDHDQSRLQSPAEQHSITGDMIQQMLDTMAEKLQKAIHEATSDIKKD</sequence>
<name>A0AAD1W8F9_PELCU</name>
<feature type="region of interest" description="Disordered" evidence="1">
    <location>
        <begin position="54"/>
        <end position="84"/>
    </location>
</feature>
<evidence type="ECO:0000313" key="3">
    <source>
        <dbReference type="Proteomes" id="UP001295444"/>
    </source>
</evidence>
<keyword evidence="3" id="KW-1185">Reference proteome</keyword>
<evidence type="ECO:0000256" key="1">
    <source>
        <dbReference type="SAM" id="MobiDB-lite"/>
    </source>
</evidence>
<gene>
    <name evidence="2" type="ORF">PECUL_23A007490</name>
</gene>
<feature type="non-terminal residue" evidence="2">
    <location>
        <position position="1"/>
    </location>
</feature>
<feature type="compositionally biased region" description="Basic and acidic residues" evidence="1">
    <location>
        <begin position="61"/>
        <end position="73"/>
    </location>
</feature>
<accession>A0AAD1W8F9</accession>
<evidence type="ECO:0000313" key="2">
    <source>
        <dbReference type="EMBL" id="CAH2296371.1"/>
    </source>
</evidence>
<reference evidence="2" key="1">
    <citation type="submission" date="2022-03" db="EMBL/GenBank/DDBJ databases">
        <authorList>
            <person name="Alioto T."/>
            <person name="Alioto T."/>
            <person name="Gomez Garrido J."/>
        </authorList>
    </citation>
    <scope>NUCLEOTIDE SEQUENCE</scope>
</reference>
<dbReference type="EMBL" id="OW240916">
    <property type="protein sequence ID" value="CAH2296371.1"/>
    <property type="molecule type" value="Genomic_DNA"/>
</dbReference>
<proteinExistence type="predicted"/>
<dbReference type="Proteomes" id="UP001295444">
    <property type="component" value="Chromosome 05"/>
</dbReference>
<feature type="compositionally biased region" description="Polar residues" evidence="1">
    <location>
        <begin position="74"/>
        <end position="84"/>
    </location>
</feature>
<protein>
    <submittedName>
        <fullName evidence="2">Uncharacterized protein</fullName>
    </submittedName>
</protein>
<organism evidence="2 3">
    <name type="scientific">Pelobates cultripes</name>
    <name type="common">Western spadefoot toad</name>
    <dbReference type="NCBI Taxonomy" id="61616"/>
    <lineage>
        <taxon>Eukaryota</taxon>
        <taxon>Metazoa</taxon>
        <taxon>Chordata</taxon>
        <taxon>Craniata</taxon>
        <taxon>Vertebrata</taxon>
        <taxon>Euteleostomi</taxon>
        <taxon>Amphibia</taxon>
        <taxon>Batrachia</taxon>
        <taxon>Anura</taxon>
        <taxon>Pelobatoidea</taxon>
        <taxon>Pelobatidae</taxon>
        <taxon>Pelobates</taxon>
    </lineage>
</organism>
<dbReference type="AlphaFoldDB" id="A0AAD1W8F9"/>